<reference evidence="2 3" key="1">
    <citation type="journal article" date="2024" name="BMC Genomics">
        <title>Genome assembly of redclaw crayfish (Cherax quadricarinatus) provides insights into its immune adaptation and hypoxia tolerance.</title>
        <authorList>
            <person name="Liu Z."/>
            <person name="Zheng J."/>
            <person name="Li H."/>
            <person name="Fang K."/>
            <person name="Wang S."/>
            <person name="He J."/>
            <person name="Zhou D."/>
            <person name="Weng S."/>
            <person name="Chi M."/>
            <person name="Gu Z."/>
            <person name="He J."/>
            <person name="Li F."/>
            <person name="Wang M."/>
        </authorList>
    </citation>
    <scope>NUCLEOTIDE SEQUENCE [LARGE SCALE GENOMIC DNA]</scope>
    <source>
        <strain evidence="2">ZL_2023a</strain>
    </source>
</reference>
<feature type="region of interest" description="Disordered" evidence="1">
    <location>
        <begin position="69"/>
        <end position="180"/>
    </location>
</feature>
<feature type="compositionally biased region" description="Acidic residues" evidence="1">
    <location>
        <begin position="168"/>
        <end position="180"/>
    </location>
</feature>
<reference evidence="2" key="2">
    <citation type="submission" date="2024-01" db="EMBL/GenBank/DDBJ databases">
        <authorList>
            <person name="He J."/>
            <person name="Wang M."/>
            <person name="Zheng J."/>
            <person name="Liu Z."/>
        </authorList>
    </citation>
    <scope>NUCLEOTIDE SEQUENCE</scope>
    <source>
        <strain evidence="2">ZL_2023a</strain>
        <tissue evidence="2">Muscle</tissue>
    </source>
</reference>
<dbReference type="Proteomes" id="UP001445076">
    <property type="component" value="Unassembled WGS sequence"/>
</dbReference>
<accession>A0AAW0VQN4</accession>
<dbReference type="AlphaFoldDB" id="A0AAW0VQN4"/>
<evidence type="ECO:0000313" key="3">
    <source>
        <dbReference type="Proteomes" id="UP001445076"/>
    </source>
</evidence>
<keyword evidence="3" id="KW-1185">Reference proteome</keyword>
<sequence>MSPEKMYVFLTSDTIDAYCLANMCKSLVWDCSSELPGEMNVWLQRVWSKHPKERLNIGELVKILEKLQENGPSPSPSVLDGRTDLTHQPSIKSPQCQGENICQDSPKKDSKRKRAEIIEDEVENKTSLNQKCEDRPTKNTKRKREEEEEEEETEASTSTKVSKRRREDDEENNYECDNDE</sequence>
<protein>
    <submittedName>
        <fullName evidence="2">Uncharacterized protein</fullName>
    </submittedName>
</protein>
<organism evidence="2 3">
    <name type="scientific">Cherax quadricarinatus</name>
    <name type="common">Australian red claw crayfish</name>
    <dbReference type="NCBI Taxonomy" id="27406"/>
    <lineage>
        <taxon>Eukaryota</taxon>
        <taxon>Metazoa</taxon>
        <taxon>Ecdysozoa</taxon>
        <taxon>Arthropoda</taxon>
        <taxon>Crustacea</taxon>
        <taxon>Multicrustacea</taxon>
        <taxon>Malacostraca</taxon>
        <taxon>Eumalacostraca</taxon>
        <taxon>Eucarida</taxon>
        <taxon>Decapoda</taxon>
        <taxon>Pleocyemata</taxon>
        <taxon>Astacidea</taxon>
        <taxon>Parastacoidea</taxon>
        <taxon>Parastacidae</taxon>
        <taxon>Cherax</taxon>
    </lineage>
</organism>
<dbReference type="EMBL" id="JARKIK010004318">
    <property type="protein sequence ID" value="KAK8718762.1"/>
    <property type="molecule type" value="Genomic_DNA"/>
</dbReference>
<feature type="compositionally biased region" description="Polar residues" evidence="1">
    <location>
        <begin position="86"/>
        <end position="103"/>
    </location>
</feature>
<evidence type="ECO:0000313" key="2">
    <source>
        <dbReference type="EMBL" id="KAK8718761.1"/>
    </source>
</evidence>
<proteinExistence type="predicted"/>
<name>A0AAW0VQN4_CHEQU</name>
<dbReference type="EMBL" id="JARKIK010004318">
    <property type="protein sequence ID" value="KAK8718761.1"/>
    <property type="molecule type" value="Genomic_DNA"/>
</dbReference>
<comment type="caution">
    <text evidence="2">The sequence shown here is derived from an EMBL/GenBank/DDBJ whole genome shotgun (WGS) entry which is preliminary data.</text>
</comment>
<evidence type="ECO:0000256" key="1">
    <source>
        <dbReference type="SAM" id="MobiDB-lite"/>
    </source>
</evidence>
<gene>
    <name evidence="2" type="ORF">OTU49_014493</name>
</gene>